<protein>
    <recommendedName>
        <fullName evidence="3">dTMP kinase</fullName>
        <ecNumber evidence="3">2.7.4.9</ecNumber>
    </recommendedName>
</protein>
<evidence type="ECO:0000256" key="9">
    <source>
        <dbReference type="ARBA" id="ARBA00048743"/>
    </source>
</evidence>
<evidence type="ECO:0000256" key="4">
    <source>
        <dbReference type="ARBA" id="ARBA00022679"/>
    </source>
</evidence>
<dbReference type="EC" id="2.7.4.9" evidence="3"/>
<dbReference type="SUPFAM" id="SSF52540">
    <property type="entry name" value="P-loop containing nucleoside triphosphate hydrolases"/>
    <property type="match status" value="1"/>
</dbReference>
<keyword evidence="4" id="KW-0808">Transferase</keyword>
<dbReference type="EMBL" id="BK016086">
    <property type="protein sequence ID" value="DAF93384.1"/>
    <property type="molecule type" value="Genomic_DNA"/>
</dbReference>
<evidence type="ECO:0000256" key="3">
    <source>
        <dbReference type="ARBA" id="ARBA00012980"/>
    </source>
</evidence>
<keyword evidence="7 11" id="KW-0418">Kinase</keyword>
<dbReference type="GO" id="GO:0006235">
    <property type="term" value="P:dTTP biosynthetic process"/>
    <property type="evidence" value="ECO:0007669"/>
    <property type="project" value="TreeGrafter"/>
</dbReference>
<evidence type="ECO:0000256" key="7">
    <source>
        <dbReference type="ARBA" id="ARBA00022777"/>
    </source>
</evidence>
<evidence type="ECO:0000259" key="10">
    <source>
        <dbReference type="Pfam" id="PF02223"/>
    </source>
</evidence>
<evidence type="ECO:0000313" key="11">
    <source>
        <dbReference type="EMBL" id="DAF93384.1"/>
    </source>
</evidence>
<dbReference type="InterPro" id="IPR018094">
    <property type="entry name" value="Thymidylate_kinase"/>
</dbReference>
<dbReference type="GO" id="GO:0005524">
    <property type="term" value="F:ATP binding"/>
    <property type="evidence" value="ECO:0007669"/>
    <property type="project" value="UniProtKB-KW"/>
</dbReference>
<comment type="pathway">
    <text evidence="1">Pyrimidine metabolism; dTTP biosynthesis.</text>
</comment>
<proteinExistence type="inferred from homology"/>
<evidence type="ECO:0000256" key="6">
    <source>
        <dbReference type="ARBA" id="ARBA00022741"/>
    </source>
</evidence>
<reference evidence="11" key="1">
    <citation type="journal article" date="2021" name="Proc. Natl. Acad. Sci. U.S.A.">
        <title>A Catalog of Tens of Thousands of Viruses from Human Metagenomes Reveals Hidden Associations with Chronic Diseases.</title>
        <authorList>
            <person name="Tisza M.J."/>
            <person name="Buck C.B."/>
        </authorList>
    </citation>
    <scope>NUCLEOTIDE SEQUENCE</scope>
    <source>
        <strain evidence="11">Ctshb19</strain>
    </source>
</reference>
<dbReference type="NCBIfam" id="TIGR00041">
    <property type="entry name" value="DTMP_kinase"/>
    <property type="match status" value="1"/>
</dbReference>
<dbReference type="Gene3D" id="3.40.50.300">
    <property type="entry name" value="P-loop containing nucleotide triphosphate hydrolases"/>
    <property type="match status" value="1"/>
</dbReference>
<dbReference type="GO" id="GO:0006233">
    <property type="term" value="P:dTDP biosynthetic process"/>
    <property type="evidence" value="ECO:0007669"/>
    <property type="project" value="InterPro"/>
</dbReference>
<dbReference type="PANTHER" id="PTHR10344">
    <property type="entry name" value="THYMIDYLATE KINASE"/>
    <property type="match status" value="1"/>
</dbReference>
<evidence type="ECO:0000256" key="8">
    <source>
        <dbReference type="ARBA" id="ARBA00022840"/>
    </source>
</evidence>
<accession>A0A8S5UFY3</accession>
<keyword evidence="8" id="KW-0067">ATP-binding</keyword>
<dbReference type="GO" id="GO:0006227">
    <property type="term" value="P:dUDP biosynthetic process"/>
    <property type="evidence" value="ECO:0007669"/>
    <property type="project" value="TreeGrafter"/>
</dbReference>
<dbReference type="GO" id="GO:0004798">
    <property type="term" value="F:dTMP kinase activity"/>
    <property type="evidence" value="ECO:0007669"/>
    <property type="project" value="UniProtKB-EC"/>
</dbReference>
<comment type="catalytic activity">
    <reaction evidence="9">
        <text>dTMP + ATP = dTDP + ADP</text>
        <dbReference type="Rhea" id="RHEA:13517"/>
        <dbReference type="ChEBI" id="CHEBI:30616"/>
        <dbReference type="ChEBI" id="CHEBI:58369"/>
        <dbReference type="ChEBI" id="CHEBI:63528"/>
        <dbReference type="ChEBI" id="CHEBI:456216"/>
        <dbReference type="EC" id="2.7.4.9"/>
    </reaction>
</comment>
<dbReference type="Pfam" id="PF02223">
    <property type="entry name" value="Thymidylate_kin"/>
    <property type="match status" value="1"/>
</dbReference>
<dbReference type="CDD" id="cd01672">
    <property type="entry name" value="TMPK"/>
    <property type="match status" value="1"/>
</dbReference>
<evidence type="ECO:0000256" key="5">
    <source>
        <dbReference type="ARBA" id="ARBA00022727"/>
    </source>
</evidence>
<dbReference type="InterPro" id="IPR039430">
    <property type="entry name" value="Thymidylate_kin-like_dom"/>
</dbReference>
<evidence type="ECO:0000256" key="2">
    <source>
        <dbReference type="ARBA" id="ARBA00009776"/>
    </source>
</evidence>
<feature type="domain" description="Thymidylate kinase-like" evidence="10">
    <location>
        <begin position="15"/>
        <end position="142"/>
    </location>
</feature>
<dbReference type="InterPro" id="IPR027417">
    <property type="entry name" value="P-loop_NTPase"/>
</dbReference>
<keyword evidence="5" id="KW-0545">Nucleotide biosynthesis</keyword>
<name>A0A8S5UFY3_9CAUD</name>
<keyword evidence="6" id="KW-0547">Nucleotide-binding</keyword>
<evidence type="ECO:0000256" key="1">
    <source>
        <dbReference type="ARBA" id="ARBA00004992"/>
    </source>
</evidence>
<dbReference type="PANTHER" id="PTHR10344:SF4">
    <property type="entry name" value="UMP-CMP KINASE 2, MITOCHONDRIAL"/>
    <property type="match status" value="1"/>
</dbReference>
<organism evidence="11">
    <name type="scientific">Myoviridae sp. ctshb19</name>
    <dbReference type="NCBI Taxonomy" id="2825194"/>
    <lineage>
        <taxon>Viruses</taxon>
        <taxon>Duplodnaviria</taxon>
        <taxon>Heunggongvirae</taxon>
        <taxon>Uroviricota</taxon>
        <taxon>Caudoviricetes</taxon>
    </lineage>
</organism>
<sequence>MLDHEGKVPALCQPFLSYASRIQHTEAVIRPALESGTNVFSERYYWSALAYQTRTCDQTQAIHDMCGPHLIKPDLTILLDLPPEVSFERMHRTRVKEGITLDEFEKKPLTYFEEVRSAYHAMIDDSWAVIDAQQPLEEVKRQLLALIDKTVNI</sequence>
<comment type="similarity">
    <text evidence="2">Belongs to the thymidylate kinase family.</text>
</comment>